<proteinExistence type="predicted"/>
<evidence type="ECO:0000313" key="3">
    <source>
        <dbReference type="Proteomes" id="UP000799779"/>
    </source>
</evidence>
<dbReference type="AlphaFoldDB" id="A0A6A5VYV6"/>
<keyword evidence="3" id="KW-1185">Reference proteome</keyword>
<keyword evidence="1" id="KW-0472">Membrane</keyword>
<reference evidence="2" key="1">
    <citation type="journal article" date="2020" name="Stud. Mycol.">
        <title>101 Dothideomycetes genomes: a test case for predicting lifestyles and emergence of pathogens.</title>
        <authorList>
            <person name="Haridas S."/>
            <person name="Albert R."/>
            <person name="Binder M."/>
            <person name="Bloem J."/>
            <person name="Labutti K."/>
            <person name="Salamov A."/>
            <person name="Andreopoulos B."/>
            <person name="Baker S."/>
            <person name="Barry K."/>
            <person name="Bills G."/>
            <person name="Bluhm B."/>
            <person name="Cannon C."/>
            <person name="Castanera R."/>
            <person name="Culley D."/>
            <person name="Daum C."/>
            <person name="Ezra D."/>
            <person name="Gonzalez J."/>
            <person name="Henrissat B."/>
            <person name="Kuo A."/>
            <person name="Liang C."/>
            <person name="Lipzen A."/>
            <person name="Lutzoni F."/>
            <person name="Magnuson J."/>
            <person name="Mondo S."/>
            <person name="Nolan M."/>
            <person name="Ohm R."/>
            <person name="Pangilinan J."/>
            <person name="Park H.-J."/>
            <person name="Ramirez L."/>
            <person name="Alfaro M."/>
            <person name="Sun H."/>
            <person name="Tritt A."/>
            <person name="Yoshinaga Y."/>
            <person name="Zwiers L.-H."/>
            <person name="Turgeon B."/>
            <person name="Goodwin S."/>
            <person name="Spatafora J."/>
            <person name="Crous P."/>
            <person name="Grigoriev I."/>
        </authorList>
    </citation>
    <scope>NUCLEOTIDE SEQUENCE</scope>
    <source>
        <strain evidence="2">CBS 123094</strain>
    </source>
</reference>
<dbReference type="EMBL" id="ML977655">
    <property type="protein sequence ID" value="KAF1994600.1"/>
    <property type="molecule type" value="Genomic_DNA"/>
</dbReference>
<protein>
    <submittedName>
        <fullName evidence="2">Uncharacterized protein</fullName>
    </submittedName>
</protein>
<keyword evidence="1" id="KW-1133">Transmembrane helix</keyword>
<evidence type="ECO:0000256" key="1">
    <source>
        <dbReference type="SAM" id="Phobius"/>
    </source>
</evidence>
<evidence type="ECO:0000313" key="2">
    <source>
        <dbReference type="EMBL" id="KAF1994600.1"/>
    </source>
</evidence>
<dbReference type="Proteomes" id="UP000799779">
    <property type="component" value="Unassembled WGS sequence"/>
</dbReference>
<accession>A0A6A5VYV6</accession>
<organism evidence="2 3">
    <name type="scientific">Amniculicola lignicola CBS 123094</name>
    <dbReference type="NCBI Taxonomy" id="1392246"/>
    <lineage>
        <taxon>Eukaryota</taxon>
        <taxon>Fungi</taxon>
        <taxon>Dikarya</taxon>
        <taxon>Ascomycota</taxon>
        <taxon>Pezizomycotina</taxon>
        <taxon>Dothideomycetes</taxon>
        <taxon>Pleosporomycetidae</taxon>
        <taxon>Pleosporales</taxon>
        <taxon>Amniculicolaceae</taxon>
        <taxon>Amniculicola</taxon>
    </lineage>
</organism>
<dbReference type="OrthoDB" id="3540210at2759"/>
<sequence length="375" mass="42186">MAVLWWDRCDDVYCGFWINWNYDAVRGSTLTLPTQWGLILVGFFALFVKLGSENLWGVICFIIHQLNASEKKQDDIYHQFQLVLRNTDSEQTFIQRLIKVAQAHKGMRFKVYRRTILFILLASVYGLGFYAVSGLSSRLIAAKDGSTVLALSPSCGYLAAPSLVNLGDEKSFEALNALVVVARNSYRKSATYARTCYGQTGDNTTACGTFVKTSLDYTTVKDEPCPFGDNMCSTKAIKFDTGLIRSDTHLGVNTKQRDSMSLRKTLTCAPLDGERYTPGWKPIPDELAPIFGVPLGTPYKIYEFGLHSQLVVPFNTGNNTAVADWVSWKVQQEPYGIWYVAPNLHARLERHMLSLRKSQNSWKSHAQPLESFEAR</sequence>
<gene>
    <name evidence="2" type="ORF">P154DRAFT_26897</name>
</gene>
<feature type="transmembrane region" description="Helical" evidence="1">
    <location>
        <begin position="36"/>
        <end position="63"/>
    </location>
</feature>
<keyword evidence="1" id="KW-0812">Transmembrane</keyword>
<name>A0A6A5VYV6_9PLEO</name>
<feature type="transmembrane region" description="Helical" evidence="1">
    <location>
        <begin position="115"/>
        <end position="133"/>
    </location>
</feature>